<name>A0A9W9R4W5_PENBR</name>
<evidence type="ECO:0000313" key="2">
    <source>
        <dbReference type="Proteomes" id="UP001147695"/>
    </source>
</evidence>
<dbReference type="SUPFAM" id="SSF48403">
    <property type="entry name" value="Ankyrin repeat"/>
    <property type="match status" value="1"/>
</dbReference>
<dbReference type="Gene3D" id="1.25.40.20">
    <property type="entry name" value="Ankyrin repeat-containing domain"/>
    <property type="match status" value="1"/>
</dbReference>
<dbReference type="Proteomes" id="UP001147695">
    <property type="component" value="Unassembled WGS sequence"/>
</dbReference>
<accession>A0A9W9R4W5</accession>
<reference evidence="1" key="2">
    <citation type="journal article" date="2023" name="IMA Fungus">
        <title>Comparative genomic study of the Penicillium genus elucidates a diverse pangenome and 15 lateral gene transfer events.</title>
        <authorList>
            <person name="Petersen C."/>
            <person name="Sorensen T."/>
            <person name="Nielsen M.R."/>
            <person name="Sondergaard T.E."/>
            <person name="Sorensen J.L."/>
            <person name="Fitzpatrick D.A."/>
            <person name="Frisvad J.C."/>
            <person name="Nielsen K.L."/>
        </authorList>
    </citation>
    <scope>NUCLEOTIDE SEQUENCE</scope>
    <source>
        <strain evidence="1">IBT 35673</strain>
    </source>
</reference>
<gene>
    <name evidence="1" type="ORF">N7452_001608</name>
</gene>
<dbReference type="AlphaFoldDB" id="A0A9W9R4W5"/>
<comment type="caution">
    <text evidence="1">The sequence shown here is derived from an EMBL/GenBank/DDBJ whole genome shotgun (WGS) entry which is preliminary data.</text>
</comment>
<protein>
    <submittedName>
        <fullName evidence="1">Uncharacterized protein</fullName>
    </submittedName>
</protein>
<proteinExistence type="predicted"/>
<organism evidence="1 2">
    <name type="scientific">Penicillium brevicompactum</name>
    <dbReference type="NCBI Taxonomy" id="5074"/>
    <lineage>
        <taxon>Eukaryota</taxon>
        <taxon>Fungi</taxon>
        <taxon>Dikarya</taxon>
        <taxon>Ascomycota</taxon>
        <taxon>Pezizomycotina</taxon>
        <taxon>Eurotiomycetes</taxon>
        <taxon>Eurotiomycetidae</taxon>
        <taxon>Eurotiales</taxon>
        <taxon>Aspergillaceae</taxon>
        <taxon>Penicillium</taxon>
    </lineage>
</organism>
<sequence>MLSFWQFEESDFTGAGSNVDATIQAISSDGHLAAAIVLANLVAERMREPGTTYGVERGREPPDLESLKEFDNPTLSSLRKTAWSLDLTQMPEELLLLVLPLLLHVDTQSPTPEDIHSLHEFLSASKMQKSIVEKWLQEEPAKSTLERAFKSKTYSDFKEAYQSKAAIARYNASRTGLQYKPPETYAYQFVEACNCTGCLQLVVKLGLIDFRHYGQNGKNMLHAAIESGHNESILFVLDALLDFKLDPRHLPTSINGLSIPHHVALLHDDFLFAEVAARLYTAGYPLSVWNDDGLKLELCSFVTADTAEWLLSIGFNITKLPRNTLPPYLPSSEQSDEGISNANDWDSPFRNDWNQDAEYGDPIIREEPFEYDKFDRSTLQLDGVGVTPLELRPTSRTIWHRAIENPQGPALMDWLLDHSFIQPGSKSDFDRDTGETALVLAAKGNEPASIDWLCQNCDPIAPMSEGPVDKDHNTLAYAMKTAAHSVQPSCAAILYAISSYAPRELYSDLLLVKHFYWLVIKAYKDTHLKLEATMNAGSSRMKHLHLLRNITRSKIKVLNTRLQVNWRRWGKSEHFEWLLQYCTLHRFNFIISDMKSGVSFDLKAWHMDNIEYVEEGGRGDYNIPGYDVYGHRIM</sequence>
<dbReference type="EMBL" id="JAPZBQ010000001">
    <property type="protein sequence ID" value="KAJ5352634.1"/>
    <property type="molecule type" value="Genomic_DNA"/>
</dbReference>
<evidence type="ECO:0000313" key="1">
    <source>
        <dbReference type="EMBL" id="KAJ5352634.1"/>
    </source>
</evidence>
<dbReference type="InterPro" id="IPR036770">
    <property type="entry name" value="Ankyrin_rpt-contain_sf"/>
</dbReference>
<reference evidence="1" key="1">
    <citation type="submission" date="2022-12" db="EMBL/GenBank/DDBJ databases">
        <authorList>
            <person name="Petersen C."/>
        </authorList>
    </citation>
    <scope>NUCLEOTIDE SEQUENCE</scope>
    <source>
        <strain evidence="1">IBT 35673</strain>
    </source>
</reference>